<evidence type="ECO:0000256" key="1">
    <source>
        <dbReference type="SAM" id="MobiDB-lite"/>
    </source>
</evidence>
<evidence type="ECO:0000313" key="4">
    <source>
        <dbReference type="Proteomes" id="UP000070444"/>
    </source>
</evidence>
<feature type="compositionally biased region" description="Polar residues" evidence="1">
    <location>
        <begin position="129"/>
        <end position="144"/>
    </location>
</feature>
<name>A0A137NY85_CONC2</name>
<feature type="region of interest" description="Disordered" evidence="1">
    <location>
        <begin position="118"/>
        <end position="185"/>
    </location>
</feature>
<dbReference type="InterPro" id="IPR057511">
    <property type="entry name" value="WH_GDS1"/>
</dbReference>
<dbReference type="STRING" id="796925.A0A137NY85"/>
<protein>
    <recommendedName>
        <fullName evidence="2">GDS1 winged helix domain-containing protein</fullName>
    </recommendedName>
</protein>
<keyword evidence="4" id="KW-1185">Reference proteome</keyword>
<sequence>MEINNEGSITPPLNSQFKKRAAFDIDRIHPDDAKDKVFIGIIKALIKMDNKPSSPKELAGFIIKHKLAVLGGATPYATVSSRISQHFKRATEHKPPRKPLLAKSFDLKHTRKIRYCLDLKESNGDESEGSQSSPTGKTQDSTPKTVAAKKSPVPSSSSSVRSKSVNRDSSPLEDSSLDVIDVESEDEVVEVSTTKEIIPEKKSPVFVKSTVKRI</sequence>
<gene>
    <name evidence="3" type="ORF">CONCODRAFT_113641</name>
</gene>
<dbReference type="EMBL" id="KQ964623">
    <property type="protein sequence ID" value="KXN67631.1"/>
    <property type="molecule type" value="Genomic_DNA"/>
</dbReference>
<evidence type="ECO:0000313" key="3">
    <source>
        <dbReference type="EMBL" id="KXN67631.1"/>
    </source>
</evidence>
<reference evidence="3 4" key="1">
    <citation type="journal article" date="2015" name="Genome Biol. Evol.">
        <title>Phylogenomic analyses indicate that early fungi evolved digesting cell walls of algal ancestors of land plants.</title>
        <authorList>
            <person name="Chang Y."/>
            <person name="Wang S."/>
            <person name="Sekimoto S."/>
            <person name="Aerts A.L."/>
            <person name="Choi C."/>
            <person name="Clum A."/>
            <person name="LaButti K.M."/>
            <person name="Lindquist E.A."/>
            <person name="Yee Ngan C."/>
            <person name="Ohm R.A."/>
            <person name="Salamov A.A."/>
            <person name="Grigoriev I.V."/>
            <person name="Spatafora J.W."/>
            <person name="Berbee M.L."/>
        </authorList>
    </citation>
    <scope>NUCLEOTIDE SEQUENCE [LARGE SCALE GENOMIC DNA]</scope>
    <source>
        <strain evidence="3 4">NRRL 28638</strain>
    </source>
</reference>
<evidence type="ECO:0000259" key="2">
    <source>
        <dbReference type="Pfam" id="PF25318"/>
    </source>
</evidence>
<proteinExistence type="predicted"/>
<dbReference type="Pfam" id="PF25318">
    <property type="entry name" value="WHD_GDS1"/>
    <property type="match status" value="1"/>
</dbReference>
<organism evidence="3 4">
    <name type="scientific">Conidiobolus coronatus (strain ATCC 28846 / CBS 209.66 / NRRL 28638)</name>
    <name type="common">Delacroixia coronata</name>
    <dbReference type="NCBI Taxonomy" id="796925"/>
    <lineage>
        <taxon>Eukaryota</taxon>
        <taxon>Fungi</taxon>
        <taxon>Fungi incertae sedis</taxon>
        <taxon>Zoopagomycota</taxon>
        <taxon>Entomophthoromycotina</taxon>
        <taxon>Entomophthoromycetes</taxon>
        <taxon>Entomophthorales</taxon>
        <taxon>Ancylistaceae</taxon>
        <taxon>Conidiobolus</taxon>
    </lineage>
</organism>
<feature type="domain" description="GDS1 winged helix" evidence="2">
    <location>
        <begin position="28"/>
        <end position="119"/>
    </location>
</feature>
<feature type="compositionally biased region" description="Low complexity" evidence="1">
    <location>
        <begin position="149"/>
        <end position="179"/>
    </location>
</feature>
<dbReference type="OrthoDB" id="5597783at2759"/>
<dbReference type="Proteomes" id="UP000070444">
    <property type="component" value="Unassembled WGS sequence"/>
</dbReference>
<dbReference type="AlphaFoldDB" id="A0A137NY85"/>
<accession>A0A137NY85</accession>